<proteinExistence type="inferred from homology"/>
<evidence type="ECO:0000313" key="20">
    <source>
        <dbReference type="EMBL" id="UPQ82703.1"/>
    </source>
</evidence>
<protein>
    <recommendedName>
        <fullName evidence="14">Cytochrome aa3 subunit 2</fullName>
    </recommendedName>
</protein>
<keyword evidence="7 16" id="KW-0479">Metal-binding</keyword>
<dbReference type="InterPro" id="IPR009056">
    <property type="entry name" value="Cyt_c-like_dom"/>
</dbReference>
<dbReference type="EMBL" id="CP096208">
    <property type="protein sequence ID" value="UPQ82703.1"/>
    <property type="molecule type" value="Genomic_DNA"/>
</dbReference>
<evidence type="ECO:0000256" key="15">
    <source>
        <dbReference type="ARBA" id="ARBA00047816"/>
    </source>
</evidence>
<evidence type="ECO:0000256" key="11">
    <source>
        <dbReference type="ARBA" id="ARBA00023008"/>
    </source>
</evidence>
<reference evidence="20 21" key="1">
    <citation type="submission" date="2022-04" db="EMBL/GenBank/DDBJ databases">
        <title>Pseudomonas knackmussii B09-2.</title>
        <authorList>
            <person name="Deng Y."/>
        </authorList>
    </citation>
    <scope>NUCLEOTIDE SEQUENCE [LARGE SCALE GENOMIC DNA]</scope>
    <source>
        <strain evidence="20 21">B09-2</strain>
    </source>
</reference>
<feature type="transmembrane region" description="Helical" evidence="17">
    <location>
        <begin position="85"/>
        <end position="110"/>
    </location>
</feature>
<comment type="catalytic activity">
    <reaction evidence="15">
        <text>4 Fe(II)-[cytochrome c] + O2 + 8 H(+)(in) = 4 Fe(III)-[cytochrome c] + 2 H2O + 4 H(+)(out)</text>
        <dbReference type="Rhea" id="RHEA:11436"/>
        <dbReference type="Rhea" id="RHEA-COMP:10350"/>
        <dbReference type="Rhea" id="RHEA-COMP:14399"/>
        <dbReference type="ChEBI" id="CHEBI:15377"/>
        <dbReference type="ChEBI" id="CHEBI:15378"/>
        <dbReference type="ChEBI" id="CHEBI:15379"/>
        <dbReference type="ChEBI" id="CHEBI:29033"/>
        <dbReference type="ChEBI" id="CHEBI:29034"/>
        <dbReference type="EC" id="7.1.1.9"/>
    </reaction>
</comment>
<evidence type="ECO:0000256" key="5">
    <source>
        <dbReference type="ARBA" id="ARBA00022660"/>
    </source>
</evidence>
<dbReference type="Pfam" id="PF00116">
    <property type="entry name" value="COX2"/>
    <property type="match status" value="1"/>
</dbReference>
<keyword evidence="12 17" id="KW-0472">Membrane</keyword>
<dbReference type="PANTHER" id="PTHR22888">
    <property type="entry name" value="CYTOCHROME C OXIDASE, SUBUNIT II"/>
    <property type="match status" value="1"/>
</dbReference>
<evidence type="ECO:0000313" key="21">
    <source>
        <dbReference type="Proteomes" id="UP000831189"/>
    </source>
</evidence>
<evidence type="ECO:0000259" key="19">
    <source>
        <dbReference type="PROSITE" id="PS51007"/>
    </source>
</evidence>
<comment type="similarity">
    <text evidence="2">Belongs to the cytochrome c oxidase subunit 2 family.</text>
</comment>
<dbReference type="Pfam" id="PF00034">
    <property type="entry name" value="Cytochrom_C"/>
    <property type="match status" value="1"/>
</dbReference>
<evidence type="ECO:0000256" key="6">
    <source>
        <dbReference type="ARBA" id="ARBA00022692"/>
    </source>
</evidence>
<organism evidence="20 21">
    <name type="scientific">Pseudomonas knackmussii</name>
    <dbReference type="NCBI Taxonomy" id="65741"/>
    <lineage>
        <taxon>Bacteria</taxon>
        <taxon>Pseudomonadati</taxon>
        <taxon>Pseudomonadota</taxon>
        <taxon>Gammaproteobacteria</taxon>
        <taxon>Pseudomonadales</taxon>
        <taxon>Pseudomonadaceae</taxon>
        <taxon>Pseudomonas</taxon>
    </lineage>
</organism>
<evidence type="ECO:0000256" key="14">
    <source>
        <dbReference type="ARBA" id="ARBA00031399"/>
    </source>
</evidence>
<dbReference type="CDD" id="cd04213">
    <property type="entry name" value="CuRO_CcO_Caa3_II"/>
    <property type="match status" value="1"/>
</dbReference>
<feature type="domain" description="Cytochrome c" evidence="19">
    <location>
        <begin position="246"/>
        <end position="338"/>
    </location>
</feature>
<evidence type="ECO:0000256" key="16">
    <source>
        <dbReference type="PROSITE-ProRule" id="PRU00433"/>
    </source>
</evidence>
<evidence type="ECO:0000256" key="13">
    <source>
        <dbReference type="ARBA" id="ARBA00024688"/>
    </source>
</evidence>
<evidence type="ECO:0000256" key="1">
    <source>
        <dbReference type="ARBA" id="ARBA00004141"/>
    </source>
</evidence>
<gene>
    <name evidence="20" type="primary">coxB</name>
    <name evidence="20" type="ORF">M0M42_20350</name>
</gene>
<keyword evidence="11" id="KW-0186">Copper</keyword>
<dbReference type="Gene3D" id="2.60.40.420">
    <property type="entry name" value="Cupredoxins - blue copper proteins"/>
    <property type="match status" value="1"/>
</dbReference>
<keyword evidence="10 16" id="KW-0408">Iron</keyword>
<dbReference type="PROSITE" id="PS51257">
    <property type="entry name" value="PROKAR_LIPOPROTEIN"/>
    <property type="match status" value="1"/>
</dbReference>
<keyword evidence="8" id="KW-0249">Electron transport</keyword>
<dbReference type="InterPro" id="IPR034236">
    <property type="entry name" value="CuRO_CcO_Caa3_II"/>
</dbReference>
<dbReference type="Proteomes" id="UP000831189">
    <property type="component" value="Chromosome"/>
</dbReference>
<dbReference type="InterPro" id="IPR002429">
    <property type="entry name" value="CcO_II-like_C"/>
</dbReference>
<dbReference type="InterPro" id="IPR008972">
    <property type="entry name" value="Cupredoxin"/>
</dbReference>
<keyword evidence="4 16" id="KW-0349">Heme</keyword>
<keyword evidence="3" id="KW-0813">Transport</keyword>
<accession>A0ABY4KSX9</accession>
<dbReference type="NCBIfam" id="TIGR02866">
    <property type="entry name" value="CoxB"/>
    <property type="match status" value="1"/>
</dbReference>
<dbReference type="PROSITE" id="PS00078">
    <property type="entry name" value="COX2"/>
    <property type="match status" value="1"/>
</dbReference>
<evidence type="ECO:0000256" key="4">
    <source>
        <dbReference type="ARBA" id="ARBA00022617"/>
    </source>
</evidence>
<dbReference type="SUPFAM" id="SSF46626">
    <property type="entry name" value="Cytochrome c"/>
    <property type="match status" value="1"/>
</dbReference>
<sequence length="338" mass="36511">MRPTRTFDLSPARRRAHGFGLLLLVLLSGCDGQQSALNPAGAGAQSIAELFWWMCGGGLLIWAVVMGIALYATQAHPEAHGIRSARWLILGGGIIFPVVVLTGLLTYGLMLMPPLRSTTDIGLRVDVSGEQWWWRVRYQTEAGETVELANEIRLPVGERVAFSLTSPDVIHSFWIPSLGGKVDMIPGRTTQLVLEPTRTGTFRGACAEYCGTSHALMNFAVVVMTRDAFDQWLAGQTEPAQPPTTELRQAGQQAFLANGCGACHQVRGTAADGTVGPDLTHVGSRLTLAAGTLPADVDAFRRWIGHSSEIKPDVRMPAFGMLPEAQLNAMAHYLKGLK</sequence>
<feature type="transmembrane region" description="Helical" evidence="17">
    <location>
        <begin position="51"/>
        <end position="73"/>
    </location>
</feature>
<keyword evidence="5" id="KW-0679">Respiratory chain</keyword>
<dbReference type="InterPro" id="IPR014222">
    <property type="entry name" value="Cyt_c_oxidase_su2"/>
</dbReference>
<evidence type="ECO:0000256" key="10">
    <source>
        <dbReference type="ARBA" id="ARBA00023004"/>
    </source>
</evidence>
<dbReference type="PANTHER" id="PTHR22888:SF9">
    <property type="entry name" value="CYTOCHROME C OXIDASE SUBUNIT 2"/>
    <property type="match status" value="1"/>
</dbReference>
<feature type="domain" description="Cytochrome oxidase subunit II copper A binding" evidence="18">
    <location>
        <begin position="120"/>
        <end position="235"/>
    </location>
</feature>
<dbReference type="PROSITE" id="PS50857">
    <property type="entry name" value="COX2_CUA"/>
    <property type="match status" value="1"/>
</dbReference>
<evidence type="ECO:0000256" key="12">
    <source>
        <dbReference type="ARBA" id="ARBA00023136"/>
    </source>
</evidence>
<keyword evidence="21" id="KW-1185">Reference proteome</keyword>
<evidence type="ECO:0000256" key="9">
    <source>
        <dbReference type="ARBA" id="ARBA00022989"/>
    </source>
</evidence>
<dbReference type="SUPFAM" id="SSF49503">
    <property type="entry name" value="Cupredoxins"/>
    <property type="match status" value="1"/>
</dbReference>
<dbReference type="InterPro" id="IPR001505">
    <property type="entry name" value="Copper_CuA"/>
</dbReference>
<evidence type="ECO:0000256" key="2">
    <source>
        <dbReference type="ARBA" id="ARBA00007866"/>
    </source>
</evidence>
<evidence type="ECO:0000259" key="18">
    <source>
        <dbReference type="PROSITE" id="PS50857"/>
    </source>
</evidence>
<keyword evidence="9 17" id="KW-1133">Transmembrane helix</keyword>
<evidence type="ECO:0000256" key="3">
    <source>
        <dbReference type="ARBA" id="ARBA00022448"/>
    </source>
</evidence>
<comment type="subcellular location">
    <subcellularLocation>
        <location evidence="1">Membrane</location>
        <topology evidence="1">Multi-pass membrane protein</topology>
    </subcellularLocation>
</comment>
<comment type="function">
    <text evidence="13">Subunits I and II form the functional core of the enzyme complex. Electrons originating in cytochrome c are transferred via heme a and Cu(A) to the binuclear center formed by heme a3 and Cu(B).</text>
</comment>
<dbReference type="PROSITE" id="PS51007">
    <property type="entry name" value="CYTC"/>
    <property type="match status" value="1"/>
</dbReference>
<keyword evidence="6 17" id="KW-0812">Transmembrane</keyword>
<dbReference type="InterPro" id="IPR045187">
    <property type="entry name" value="CcO_II"/>
</dbReference>
<name>A0ABY4KSX9_9PSED</name>
<evidence type="ECO:0000256" key="7">
    <source>
        <dbReference type="ARBA" id="ARBA00022723"/>
    </source>
</evidence>
<dbReference type="InterPro" id="IPR036909">
    <property type="entry name" value="Cyt_c-like_dom_sf"/>
</dbReference>
<evidence type="ECO:0000256" key="17">
    <source>
        <dbReference type="SAM" id="Phobius"/>
    </source>
</evidence>
<evidence type="ECO:0000256" key="8">
    <source>
        <dbReference type="ARBA" id="ARBA00022982"/>
    </source>
</evidence>